<sequence length="218" mass="26106">MKWGKDKLQRQYKKEYGEYISTNKIQKVINKYNLYPDPIDHKKKLKRRIKRRNKTYIHTFERKHELGFLWHTDAIITWWYGTRRIIFTAIEEITKIAYARVYTTNSSQNAEDFLERLIYLANGQVKNIHHDNGSEFYGQFEQACNELGIQQVFSRARTPKDNPALERFNWTVQDEWLSMSYYGLDDIPLANNDLTDWLVEYNNERPHQSPSCITIKSS</sequence>
<dbReference type="AlphaFoldDB" id="A0A1J4TUJ3"/>
<dbReference type="EMBL" id="MNUY01000051">
    <property type="protein sequence ID" value="OIO13759.1"/>
    <property type="molecule type" value="Genomic_DNA"/>
</dbReference>
<dbReference type="Proteomes" id="UP000183120">
    <property type="component" value="Unassembled WGS sequence"/>
</dbReference>
<evidence type="ECO:0000313" key="2">
    <source>
        <dbReference type="EMBL" id="OIO13759.1"/>
    </source>
</evidence>
<evidence type="ECO:0000313" key="3">
    <source>
        <dbReference type="Proteomes" id="UP000183120"/>
    </source>
</evidence>
<gene>
    <name evidence="2" type="ORF">AUJ73_03370</name>
</gene>
<name>A0A1J4TUJ3_9BACT</name>
<dbReference type="SUPFAM" id="SSF53098">
    <property type="entry name" value="Ribonuclease H-like"/>
    <property type="match status" value="1"/>
</dbReference>
<dbReference type="InterPro" id="IPR001584">
    <property type="entry name" value="Integrase_cat-core"/>
</dbReference>
<comment type="caution">
    <text evidence="2">The sequence shown here is derived from an EMBL/GenBank/DDBJ whole genome shotgun (WGS) entry which is preliminary data.</text>
</comment>
<dbReference type="Pfam" id="PF13683">
    <property type="entry name" value="rve_3"/>
    <property type="match status" value="1"/>
</dbReference>
<reference evidence="2 3" key="1">
    <citation type="journal article" date="2016" name="Environ. Microbiol.">
        <title>Genomic resolution of a cold subsurface aquifer community provides metabolic insights for novel microbes adapted to high CO concentrations.</title>
        <authorList>
            <person name="Probst A.J."/>
            <person name="Castelle C.J."/>
            <person name="Singh A."/>
            <person name="Brown C.T."/>
            <person name="Anantharaman K."/>
            <person name="Sharon I."/>
            <person name="Hug L.A."/>
            <person name="Burstein D."/>
            <person name="Emerson J.B."/>
            <person name="Thomas B.C."/>
            <person name="Banfield J.F."/>
        </authorList>
    </citation>
    <scope>NUCLEOTIDE SEQUENCE [LARGE SCALE GENOMIC DNA]</scope>
    <source>
        <strain evidence="2">CG1_02_37_22</strain>
    </source>
</reference>
<dbReference type="GO" id="GO:0003676">
    <property type="term" value="F:nucleic acid binding"/>
    <property type="evidence" value="ECO:0007669"/>
    <property type="project" value="InterPro"/>
</dbReference>
<dbReference type="Gene3D" id="3.30.420.10">
    <property type="entry name" value="Ribonuclease H-like superfamily/Ribonuclease H"/>
    <property type="match status" value="1"/>
</dbReference>
<organism evidence="2 3">
    <name type="scientific">Candidatus Gottesmanbacteria bacterium CG1_02_37_22</name>
    <dbReference type="NCBI Taxonomy" id="1805209"/>
    <lineage>
        <taxon>Bacteria</taxon>
        <taxon>Candidatus Gottesmaniibacteriota</taxon>
    </lineage>
</organism>
<protein>
    <recommendedName>
        <fullName evidence="1">Integrase catalytic domain-containing protein</fullName>
    </recommendedName>
</protein>
<evidence type="ECO:0000259" key="1">
    <source>
        <dbReference type="PROSITE" id="PS50994"/>
    </source>
</evidence>
<dbReference type="PANTHER" id="PTHR47515:SF2">
    <property type="entry name" value="INTEGRASE CORE DOMAIN PROTEIN"/>
    <property type="match status" value="1"/>
</dbReference>
<dbReference type="InterPro" id="IPR012337">
    <property type="entry name" value="RNaseH-like_sf"/>
</dbReference>
<dbReference type="PANTHER" id="PTHR47515">
    <property type="entry name" value="LOW CALCIUM RESPONSE LOCUS PROTEIN T"/>
    <property type="match status" value="1"/>
</dbReference>
<dbReference type="GO" id="GO:0015074">
    <property type="term" value="P:DNA integration"/>
    <property type="evidence" value="ECO:0007669"/>
    <property type="project" value="InterPro"/>
</dbReference>
<dbReference type="PROSITE" id="PS50994">
    <property type="entry name" value="INTEGRASE"/>
    <property type="match status" value="1"/>
</dbReference>
<dbReference type="STRING" id="1805209.AUJ73_03370"/>
<proteinExistence type="predicted"/>
<feature type="domain" description="Integrase catalytic" evidence="1">
    <location>
        <begin position="62"/>
        <end position="218"/>
    </location>
</feature>
<dbReference type="InterPro" id="IPR036397">
    <property type="entry name" value="RNaseH_sf"/>
</dbReference>
<accession>A0A1J4TUJ3</accession>